<evidence type="ECO:0000256" key="13">
    <source>
        <dbReference type="RuleBase" id="RU004016"/>
    </source>
</evidence>
<dbReference type="PANTHER" id="PTHR21581">
    <property type="entry name" value="D-ALANYL-D-ALANINE CARBOXYPEPTIDASE"/>
    <property type="match status" value="1"/>
</dbReference>
<evidence type="ECO:0000313" key="16">
    <source>
        <dbReference type="Proteomes" id="UP001174932"/>
    </source>
</evidence>
<dbReference type="Pfam" id="PF07943">
    <property type="entry name" value="PBP5_C"/>
    <property type="match status" value="1"/>
</dbReference>
<keyword evidence="8 15" id="KW-0378">Hydrolase</keyword>
<comment type="caution">
    <text evidence="15">The sequence shown here is derived from an EMBL/GenBank/DDBJ whole genome shotgun (WGS) entry which is preliminary data.</text>
</comment>
<evidence type="ECO:0000259" key="14">
    <source>
        <dbReference type="SMART" id="SM00936"/>
    </source>
</evidence>
<dbReference type="PANTHER" id="PTHR21581:SF6">
    <property type="entry name" value="TRAFFICKING PROTEIN PARTICLE COMPLEX SUBUNIT 12"/>
    <property type="match status" value="1"/>
</dbReference>
<protein>
    <recommendedName>
        <fullName evidence="4">serine-type D-Ala-D-Ala carboxypeptidase</fullName>
        <ecNumber evidence="4">3.4.16.4</ecNumber>
    </recommendedName>
</protein>
<evidence type="ECO:0000256" key="7">
    <source>
        <dbReference type="ARBA" id="ARBA00022729"/>
    </source>
</evidence>
<evidence type="ECO:0000256" key="3">
    <source>
        <dbReference type="ARBA" id="ARBA00007164"/>
    </source>
</evidence>
<dbReference type="Gene3D" id="2.60.410.10">
    <property type="entry name" value="D-Ala-D-Ala carboxypeptidase, C-terminal domain"/>
    <property type="match status" value="1"/>
</dbReference>
<keyword evidence="9" id="KW-0133">Cell shape</keyword>
<keyword evidence="16" id="KW-1185">Reference proteome</keyword>
<evidence type="ECO:0000256" key="8">
    <source>
        <dbReference type="ARBA" id="ARBA00022801"/>
    </source>
</evidence>
<keyword evidence="6" id="KW-0645">Protease</keyword>
<evidence type="ECO:0000256" key="10">
    <source>
        <dbReference type="ARBA" id="ARBA00022984"/>
    </source>
</evidence>
<evidence type="ECO:0000256" key="5">
    <source>
        <dbReference type="ARBA" id="ARBA00022645"/>
    </source>
</evidence>
<evidence type="ECO:0000256" key="1">
    <source>
        <dbReference type="ARBA" id="ARBA00003217"/>
    </source>
</evidence>
<dbReference type="InterPro" id="IPR037167">
    <property type="entry name" value="Peptidase_S11_C_sf"/>
</dbReference>
<feature type="domain" description="Peptidase S11 D-Ala-D-Ala carboxypeptidase A C-terminal" evidence="14">
    <location>
        <begin position="268"/>
        <end position="358"/>
    </location>
</feature>
<evidence type="ECO:0000256" key="12">
    <source>
        <dbReference type="ARBA" id="ARBA00034000"/>
    </source>
</evidence>
<dbReference type="SMART" id="SM00936">
    <property type="entry name" value="PBP5_C"/>
    <property type="match status" value="1"/>
</dbReference>
<dbReference type="InterPro" id="IPR015956">
    <property type="entry name" value="Peniciliin-bd_prot_C_sf"/>
</dbReference>
<dbReference type="Gene3D" id="3.40.710.10">
    <property type="entry name" value="DD-peptidase/beta-lactamase superfamily"/>
    <property type="match status" value="1"/>
</dbReference>
<keyword evidence="5 15" id="KW-0121">Carboxypeptidase</keyword>
<dbReference type="PRINTS" id="PR00725">
    <property type="entry name" value="DADACBPTASE1"/>
</dbReference>
<dbReference type="SUPFAM" id="SSF56601">
    <property type="entry name" value="beta-lactamase/transpeptidase-like"/>
    <property type="match status" value="1"/>
</dbReference>
<organism evidence="15 16">
    <name type="scientific">Rhizobium alvei</name>
    <dbReference type="NCBI Taxonomy" id="1132659"/>
    <lineage>
        <taxon>Bacteria</taxon>
        <taxon>Pseudomonadati</taxon>
        <taxon>Pseudomonadota</taxon>
        <taxon>Alphaproteobacteria</taxon>
        <taxon>Hyphomicrobiales</taxon>
        <taxon>Rhizobiaceae</taxon>
        <taxon>Rhizobium/Agrobacterium group</taxon>
        <taxon>Rhizobium</taxon>
    </lineage>
</organism>
<name>A0ABT8YKD1_9HYPH</name>
<proteinExistence type="inferred from homology"/>
<evidence type="ECO:0000256" key="4">
    <source>
        <dbReference type="ARBA" id="ARBA00012448"/>
    </source>
</evidence>
<comment type="function">
    <text evidence="1">Removes C-terminal D-alanyl residues from sugar-peptide cell wall precursors.</text>
</comment>
<dbReference type="InterPro" id="IPR018044">
    <property type="entry name" value="Peptidase_S11"/>
</dbReference>
<evidence type="ECO:0000313" key="15">
    <source>
        <dbReference type="EMBL" id="MDO6964097.1"/>
    </source>
</evidence>
<dbReference type="EC" id="3.4.16.4" evidence="4"/>
<evidence type="ECO:0000256" key="9">
    <source>
        <dbReference type="ARBA" id="ARBA00022960"/>
    </source>
</evidence>
<dbReference type="RefSeq" id="WP_304376086.1">
    <property type="nucleotide sequence ID" value="NZ_JAUOZU010000006.1"/>
</dbReference>
<dbReference type="Proteomes" id="UP001174932">
    <property type="component" value="Unassembled WGS sequence"/>
</dbReference>
<dbReference type="EMBL" id="JAUOZU010000006">
    <property type="protein sequence ID" value="MDO6964097.1"/>
    <property type="molecule type" value="Genomic_DNA"/>
</dbReference>
<dbReference type="InterPro" id="IPR001967">
    <property type="entry name" value="Peptidase_S11_N"/>
</dbReference>
<keyword evidence="11" id="KW-0961">Cell wall biogenesis/degradation</keyword>
<sequence>MALAVLLSDGSALAQTVAAFDTKAKQAYMIEATTGTVLFAKAEDEIIPPASLAKLMTAEYVFNELASGRIADETLYKVSEYAWRTGGALSRTSTMFAALNSQIRVIDLLQGLAVQSANDACIILAEGLEGSEAAFAAKLTERARLLGLQKSVFANSNGLPNPENKTTVREMVLLAQQIEAKYPKYFPLFAQKDFEWNKIFQRNRNPLLALNIGVDGMALGFAENSGYAIVTTVERDGRRLFLALAGLKTDKERTEEARRVLEWGLTSFASRTVFKADEVIAEAPVFGGDRSHVPLKAGSSVDIFIPVDNPDRIRARIAYKWPLKAPVTAGQEIGILSVSVGERRVREVPVHAAADVGVGTLTSKALDGLKELLFFWL</sequence>
<comment type="catalytic activity">
    <reaction evidence="12">
        <text>Preferential cleavage: (Ac)2-L-Lys-D-Ala-|-D-Ala. Also transpeptidation of peptidyl-alanyl moieties that are N-acyl substituents of D-alanine.</text>
        <dbReference type="EC" id="3.4.16.4"/>
    </reaction>
</comment>
<keyword evidence="10" id="KW-0573">Peptidoglycan synthesis</keyword>
<dbReference type="InterPro" id="IPR012907">
    <property type="entry name" value="Peptidase_S11_C"/>
</dbReference>
<evidence type="ECO:0000256" key="6">
    <source>
        <dbReference type="ARBA" id="ARBA00022670"/>
    </source>
</evidence>
<dbReference type="Pfam" id="PF00768">
    <property type="entry name" value="Peptidase_S11"/>
    <property type="match status" value="1"/>
</dbReference>
<reference evidence="15" key="2">
    <citation type="submission" date="2023-07" db="EMBL/GenBank/DDBJ databases">
        <authorList>
            <person name="Shen H."/>
        </authorList>
    </citation>
    <scope>NUCLEOTIDE SEQUENCE</scope>
    <source>
        <strain evidence="15">TNR-22</strain>
    </source>
</reference>
<comment type="pathway">
    <text evidence="2">Cell wall biogenesis; peptidoglycan biosynthesis.</text>
</comment>
<evidence type="ECO:0000256" key="2">
    <source>
        <dbReference type="ARBA" id="ARBA00004752"/>
    </source>
</evidence>
<comment type="similarity">
    <text evidence="3 13">Belongs to the peptidase S11 family.</text>
</comment>
<dbReference type="GO" id="GO:0004180">
    <property type="term" value="F:carboxypeptidase activity"/>
    <property type="evidence" value="ECO:0007669"/>
    <property type="project" value="UniProtKB-KW"/>
</dbReference>
<accession>A0ABT8YKD1</accession>
<reference evidence="15" key="1">
    <citation type="journal article" date="2015" name="Int. J. Syst. Evol. Microbiol.">
        <title>Rhizobium alvei sp. nov., isolated from a freshwater river.</title>
        <authorList>
            <person name="Sheu S.Y."/>
            <person name="Huang H.W."/>
            <person name="Young C.C."/>
            <person name="Chen W.M."/>
        </authorList>
    </citation>
    <scope>NUCLEOTIDE SEQUENCE</scope>
    <source>
        <strain evidence="15">TNR-22</strain>
    </source>
</reference>
<keyword evidence="7" id="KW-0732">Signal</keyword>
<gene>
    <name evidence="15" type="ORF">Q4481_09025</name>
</gene>
<dbReference type="SUPFAM" id="SSF69189">
    <property type="entry name" value="Penicillin-binding protein associated domain"/>
    <property type="match status" value="1"/>
</dbReference>
<dbReference type="InterPro" id="IPR012338">
    <property type="entry name" value="Beta-lactam/transpept-like"/>
</dbReference>
<evidence type="ECO:0000256" key="11">
    <source>
        <dbReference type="ARBA" id="ARBA00023316"/>
    </source>
</evidence>